<feature type="domain" description="Post-SET" evidence="6">
    <location>
        <begin position="186"/>
        <end position="202"/>
    </location>
</feature>
<keyword evidence="3" id="KW-0949">S-adenosyl-L-methionine</keyword>
<sequence length="485" mass="52843">MSTLGLNGLPYARCPLTTNEWTEISPLLAALPADTVGTVHPCVVARPRSDVGGGMGLFACFGLRKGEVVWAERSKAGPEVTAIPRSRAWIDSLPPASKKAYCHFMYKTGEDEYQSLAEFNDVPIDEFPNVRTVDVSNYMNHSCNPTCWFVQGGPDFTGLMVAARDIKPGEEITYDYCTSEDCDLQSSWECHCYAENCRGCITPSDWIHASLQQRYKGHFMPHIAARIADSQGLEEEPLEMISADDDKRGSWWLWLNAPQGPGVGPSQQPGAQDLLEVDRKALLQAAAAGEKLELLNRQATILISHFRLQMQDSPSVGRYLECGESVPVGELVMLLPPNLLLWEEEVLDFNTCLQVATSSSGARLFSSSLTADDLDNLICHSCDPNCTVVIGKDMAAALVARKPIAPGDSITFDYDTTDDDLRGDRGGFECQCGAYNCRKQVLGRLYSPKPPSLPEGAEAEDSGGMMPPLALAPPEAKAAPSKRCA</sequence>
<feature type="region of interest" description="Disordered" evidence="4">
    <location>
        <begin position="448"/>
        <end position="485"/>
    </location>
</feature>
<dbReference type="PANTHER" id="PTHR12350:SF19">
    <property type="entry name" value="SET DOMAIN-CONTAINING PROTEIN"/>
    <property type="match status" value="1"/>
</dbReference>
<dbReference type="SMART" id="SM00317">
    <property type="entry name" value="SET"/>
    <property type="match status" value="2"/>
</dbReference>
<dbReference type="Pfam" id="PF00856">
    <property type="entry name" value="SET"/>
    <property type="match status" value="2"/>
</dbReference>
<dbReference type="PROSITE" id="PS50280">
    <property type="entry name" value="SET"/>
    <property type="match status" value="2"/>
</dbReference>
<evidence type="ECO:0008006" key="8">
    <source>
        <dbReference type="Google" id="ProtNLM"/>
    </source>
</evidence>
<dbReference type="AlphaFoldDB" id="A0A7S0LH36"/>
<organism evidence="7">
    <name type="scientific">Coccolithus braarudii</name>
    <dbReference type="NCBI Taxonomy" id="221442"/>
    <lineage>
        <taxon>Eukaryota</taxon>
        <taxon>Haptista</taxon>
        <taxon>Haptophyta</taxon>
        <taxon>Prymnesiophyceae</taxon>
        <taxon>Coccolithales</taxon>
        <taxon>Coccolithaceae</taxon>
        <taxon>Coccolithus</taxon>
    </lineage>
</organism>
<proteinExistence type="predicted"/>
<gene>
    <name evidence="7" type="ORF">CPEL01642_LOCUS15947</name>
</gene>
<evidence type="ECO:0000256" key="4">
    <source>
        <dbReference type="SAM" id="MobiDB-lite"/>
    </source>
</evidence>
<dbReference type="PROSITE" id="PS50868">
    <property type="entry name" value="POST_SET"/>
    <property type="match status" value="1"/>
</dbReference>
<evidence type="ECO:0000313" key="7">
    <source>
        <dbReference type="EMBL" id="CAD8612567.1"/>
    </source>
</evidence>
<evidence type="ECO:0000256" key="1">
    <source>
        <dbReference type="ARBA" id="ARBA00022603"/>
    </source>
</evidence>
<dbReference type="Gene3D" id="2.170.270.10">
    <property type="entry name" value="SET domain"/>
    <property type="match status" value="2"/>
</dbReference>
<dbReference type="InterPro" id="IPR001214">
    <property type="entry name" value="SET_dom"/>
</dbReference>
<feature type="compositionally biased region" description="Low complexity" evidence="4">
    <location>
        <begin position="467"/>
        <end position="479"/>
    </location>
</feature>
<dbReference type="EMBL" id="HBEY01033363">
    <property type="protein sequence ID" value="CAD8612567.1"/>
    <property type="molecule type" value="Transcribed_RNA"/>
</dbReference>
<name>A0A7S0LH36_9EUKA</name>
<protein>
    <recommendedName>
        <fullName evidence="8">SET domain-containing protein</fullName>
    </recommendedName>
</protein>
<dbReference type="PANTHER" id="PTHR12350">
    <property type="entry name" value="HISTONE-LYSINE N-METHYLTRANSFERASE-RELATED"/>
    <property type="match status" value="1"/>
</dbReference>
<dbReference type="InterPro" id="IPR053201">
    <property type="entry name" value="Flavunoidine_N-MTase"/>
</dbReference>
<accession>A0A7S0LH36</accession>
<dbReference type="GO" id="GO:0032259">
    <property type="term" value="P:methylation"/>
    <property type="evidence" value="ECO:0007669"/>
    <property type="project" value="UniProtKB-KW"/>
</dbReference>
<keyword evidence="1" id="KW-0489">Methyltransferase</keyword>
<evidence type="ECO:0000256" key="3">
    <source>
        <dbReference type="ARBA" id="ARBA00022691"/>
    </source>
</evidence>
<evidence type="ECO:0000256" key="2">
    <source>
        <dbReference type="ARBA" id="ARBA00022679"/>
    </source>
</evidence>
<dbReference type="InterPro" id="IPR046341">
    <property type="entry name" value="SET_dom_sf"/>
</dbReference>
<evidence type="ECO:0000259" key="6">
    <source>
        <dbReference type="PROSITE" id="PS50868"/>
    </source>
</evidence>
<keyword evidence="2" id="KW-0808">Transferase</keyword>
<dbReference type="SUPFAM" id="SSF82199">
    <property type="entry name" value="SET domain"/>
    <property type="match status" value="2"/>
</dbReference>
<feature type="domain" description="SET" evidence="5">
    <location>
        <begin position="306"/>
        <end position="415"/>
    </location>
</feature>
<dbReference type="InterPro" id="IPR003616">
    <property type="entry name" value="Post-SET_dom"/>
</dbReference>
<evidence type="ECO:0000259" key="5">
    <source>
        <dbReference type="PROSITE" id="PS50280"/>
    </source>
</evidence>
<reference evidence="7" key="1">
    <citation type="submission" date="2021-01" db="EMBL/GenBank/DDBJ databases">
        <authorList>
            <person name="Corre E."/>
            <person name="Pelletier E."/>
            <person name="Niang G."/>
            <person name="Scheremetjew M."/>
            <person name="Finn R."/>
            <person name="Kale V."/>
            <person name="Holt S."/>
            <person name="Cochrane G."/>
            <person name="Meng A."/>
            <person name="Brown T."/>
            <person name="Cohen L."/>
        </authorList>
    </citation>
    <scope>NUCLEOTIDE SEQUENCE</scope>
    <source>
        <strain evidence="7">PLY182g</strain>
    </source>
</reference>
<feature type="domain" description="SET" evidence="5">
    <location>
        <begin position="40"/>
        <end position="177"/>
    </location>
</feature>
<dbReference type="GO" id="GO:0008168">
    <property type="term" value="F:methyltransferase activity"/>
    <property type="evidence" value="ECO:0007669"/>
    <property type="project" value="UniProtKB-KW"/>
</dbReference>